<dbReference type="Pfam" id="PF00874">
    <property type="entry name" value="PRD"/>
    <property type="match status" value="2"/>
</dbReference>
<dbReference type="Gene3D" id="3.40.930.10">
    <property type="entry name" value="Mannitol-specific EII, Chain A"/>
    <property type="match status" value="1"/>
</dbReference>
<keyword evidence="2" id="KW-0677">Repeat</keyword>
<dbReference type="Gene3D" id="1.10.10.10">
    <property type="entry name" value="Winged helix-like DNA-binding domain superfamily/Winged helix DNA-binding domain"/>
    <property type="match status" value="1"/>
</dbReference>
<dbReference type="InterPro" id="IPR036095">
    <property type="entry name" value="PTS_EIIB-like_sf"/>
</dbReference>
<dbReference type="PANTHER" id="PTHR30185">
    <property type="entry name" value="CRYPTIC BETA-GLUCOSIDE BGL OPERON ANTITERMINATOR"/>
    <property type="match status" value="1"/>
</dbReference>
<keyword evidence="3" id="KW-0805">Transcription regulation</keyword>
<dbReference type="InterPro" id="IPR016152">
    <property type="entry name" value="PTrfase/Anion_transptr"/>
</dbReference>
<reference evidence="8" key="1">
    <citation type="submission" date="2020-02" db="EMBL/GenBank/DDBJ databases">
        <authorList>
            <person name="Meier V. D."/>
        </authorList>
    </citation>
    <scope>NUCLEOTIDE SEQUENCE</scope>
    <source>
        <strain evidence="8">AVDCRST_MAG05</strain>
    </source>
</reference>
<dbReference type="Pfam" id="PF08279">
    <property type="entry name" value="HTH_11"/>
    <property type="match status" value="1"/>
</dbReference>
<dbReference type="PANTHER" id="PTHR30185:SF18">
    <property type="entry name" value="TRANSCRIPTIONAL REGULATOR MTLR"/>
    <property type="match status" value="1"/>
</dbReference>
<dbReference type="GO" id="GO:0009401">
    <property type="term" value="P:phosphoenolpyruvate-dependent sugar phosphotransferase system"/>
    <property type="evidence" value="ECO:0007669"/>
    <property type="project" value="InterPro"/>
</dbReference>
<dbReference type="InterPro" id="IPR013011">
    <property type="entry name" value="PTS_EIIB_2"/>
</dbReference>
<feature type="domain" description="PTS EIIA type-2" evidence="5">
    <location>
        <begin position="535"/>
        <end position="682"/>
    </location>
</feature>
<dbReference type="CDD" id="cd05568">
    <property type="entry name" value="PTS_IIB_bgl_like"/>
    <property type="match status" value="1"/>
</dbReference>
<dbReference type="SUPFAM" id="SSF55804">
    <property type="entry name" value="Phoshotransferase/anion transport protein"/>
    <property type="match status" value="1"/>
</dbReference>
<evidence type="ECO:0000256" key="1">
    <source>
        <dbReference type="ARBA" id="ARBA00022679"/>
    </source>
</evidence>
<dbReference type="InterPro" id="IPR036390">
    <property type="entry name" value="WH_DNA-bd_sf"/>
</dbReference>
<feature type="domain" description="PRD" evidence="7">
    <location>
        <begin position="194"/>
        <end position="299"/>
    </location>
</feature>
<dbReference type="PROSITE" id="PS51372">
    <property type="entry name" value="PRD_2"/>
    <property type="match status" value="2"/>
</dbReference>
<organism evidence="8">
    <name type="scientific">uncultured Rubrobacteraceae bacterium</name>
    <dbReference type="NCBI Taxonomy" id="349277"/>
    <lineage>
        <taxon>Bacteria</taxon>
        <taxon>Bacillati</taxon>
        <taxon>Actinomycetota</taxon>
        <taxon>Rubrobacteria</taxon>
        <taxon>Rubrobacterales</taxon>
        <taxon>Rubrobacteraceae</taxon>
        <taxon>environmental samples</taxon>
    </lineage>
</organism>
<dbReference type="InterPro" id="IPR050661">
    <property type="entry name" value="BglG_antiterminators"/>
</dbReference>
<proteinExistence type="predicted"/>
<dbReference type="GO" id="GO:0006355">
    <property type="term" value="P:regulation of DNA-templated transcription"/>
    <property type="evidence" value="ECO:0007669"/>
    <property type="project" value="InterPro"/>
</dbReference>
<dbReference type="Gene3D" id="1.10.1790.10">
    <property type="entry name" value="PRD domain"/>
    <property type="match status" value="2"/>
</dbReference>
<evidence type="ECO:0000256" key="3">
    <source>
        <dbReference type="ARBA" id="ARBA00023015"/>
    </source>
</evidence>
<dbReference type="AlphaFoldDB" id="A0A6J4S559"/>
<accession>A0A6J4S559</accession>
<feature type="domain" description="PTS EIIB type-2" evidence="6">
    <location>
        <begin position="414"/>
        <end position="503"/>
    </location>
</feature>
<evidence type="ECO:0000259" key="5">
    <source>
        <dbReference type="PROSITE" id="PS51094"/>
    </source>
</evidence>
<dbReference type="Pfam" id="PF00359">
    <property type="entry name" value="PTS_EIIA_2"/>
    <property type="match status" value="1"/>
</dbReference>
<protein>
    <submittedName>
        <fullName evidence="8">Uncharacterized protein</fullName>
    </submittedName>
</protein>
<evidence type="ECO:0000259" key="6">
    <source>
        <dbReference type="PROSITE" id="PS51099"/>
    </source>
</evidence>
<name>A0A6J4S559_9ACTN</name>
<dbReference type="InterPro" id="IPR036634">
    <property type="entry name" value="PRD_sf"/>
</dbReference>
<dbReference type="InterPro" id="IPR013196">
    <property type="entry name" value="HTH_11"/>
</dbReference>
<dbReference type="SUPFAM" id="SSF63520">
    <property type="entry name" value="PTS-regulatory domain, PRD"/>
    <property type="match status" value="2"/>
</dbReference>
<dbReference type="PROSITE" id="PS51094">
    <property type="entry name" value="PTS_EIIA_TYPE_2"/>
    <property type="match status" value="1"/>
</dbReference>
<dbReference type="InterPro" id="IPR002178">
    <property type="entry name" value="PTS_EIIA_type-2_dom"/>
</dbReference>
<dbReference type="EMBL" id="CADCVM010000195">
    <property type="protein sequence ID" value="CAA9489752.1"/>
    <property type="molecule type" value="Genomic_DNA"/>
</dbReference>
<dbReference type="InterPro" id="IPR011608">
    <property type="entry name" value="PRD"/>
</dbReference>
<evidence type="ECO:0000313" key="8">
    <source>
        <dbReference type="EMBL" id="CAA9489752.1"/>
    </source>
</evidence>
<dbReference type="SUPFAM" id="SSF52794">
    <property type="entry name" value="PTS system IIB component-like"/>
    <property type="match status" value="1"/>
</dbReference>
<gene>
    <name evidence="8" type="ORF">AVDCRST_MAG05-1805</name>
</gene>
<feature type="domain" description="PRD" evidence="7">
    <location>
        <begin position="306"/>
        <end position="411"/>
    </location>
</feature>
<keyword evidence="1" id="KW-0808">Transferase</keyword>
<dbReference type="Gene3D" id="3.40.50.2300">
    <property type="match status" value="1"/>
</dbReference>
<dbReference type="GO" id="GO:0008982">
    <property type="term" value="F:protein-N(PI)-phosphohistidine-sugar phosphotransferase activity"/>
    <property type="evidence" value="ECO:0007669"/>
    <property type="project" value="InterPro"/>
</dbReference>
<dbReference type="PROSITE" id="PS51099">
    <property type="entry name" value="PTS_EIIB_TYPE_2"/>
    <property type="match status" value="1"/>
</dbReference>
<dbReference type="InterPro" id="IPR036388">
    <property type="entry name" value="WH-like_DNA-bd_sf"/>
</dbReference>
<evidence type="ECO:0000259" key="7">
    <source>
        <dbReference type="PROSITE" id="PS51372"/>
    </source>
</evidence>
<keyword evidence="4" id="KW-0804">Transcription</keyword>
<evidence type="ECO:0000256" key="4">
    <source>
        <dbReference type="ARBA" id="ARBA00023163"/>
    </source>
</evidence>
<dbReference type="SUPFAM" id="SSF46785">
    <property type="entry name" value="Winged helix' DNA-binding domain"/>
    <property type="match status" value="1"/>
</dbReference>
<evidence type="ECO:0000256" key="2">
    <source>
        <dbReference type="ARBA" id="ARBA00022737"/>
    </source>
</evidence>
<sequence>MGLTIREIRLIEVLLRHPEGLTADDLADRLGVSARTVHRDLQPAGEFLASHDLTLVRQAGRGINVEGPDSARTGALEAAEKMRSEALTPEERRVSLLGMLLGSDEPIKLRALASRSKASIGTVGRDLDEAEEWLAAYGLSLVRKRGYGVQVTGAEDDRRQAMSGLILQDLDEAVFLSGDSAETADPVSAGLMGMIDGGRLRKAKALTREAVGRLPYAIADEAFVSLSVHVALMIERLLRGGEIGMDGEVLRRLRETPEYANAGELAGAIGEAFKLEVPEEEVAYLTRHLRGTKLRQDEELDRYFEGSDLEIASRVKALIHHVSEQTGVALAGDSSLYTGLLAHIERAIHRLRENMRISNPLLSEIKEDYPALFDLVDRGMEKIFVGDEIPEEETAFVAMHFGAALDRGQGNFPNSVLVICPSGIGSSKILASRLERSFPQIRRLNHASLFDLERLDAKDFDLVVSTVPLQIPNDSYVQVKPLLSEEEVGRIRDHLRGKLLGERPVNRAVSESLEVFGGGQEKLRQMAEATQLIAELVDDVTVERHEARGSIPEAVRLMCASLAERGLVSDPKSLENSLLARMELGGIGIPETTLALFHARDDTVTRPAFSLHDFDVPLELEGMDGAPMRVRRTLLMVAPLDISTVALEAISEISVAMVEQPSERETFENGSEAQVVAVLQNIFARYLRDKLL</sequence>